<dbReference type="Proteomes" id="UP001597414">
    <property type="component" value="Unassembled WGS sequence"/>
</dbReference>
<sequence>MKIFIDANILISVLNHEYPLFNYSSRILSLADNPNYQIFTSPICLAIIFYFSEKKSGRKLAKKKLEILCQKVQSTLVNQEIVRSAIMNPKVFDFKDGLEYYSALHSGCEVILTEDKTDFYFSELPVLNSQEFVRKYFGK</sequence>
<dbReference type="Pfam" id="PF13470">
    <property type="entry name" value="PIN_3"/>
    <property type="match status" value="1"/>
</dbReference>
<evidence type="ECO:0000313" key="2">
    <source>
        <dbReference type="EMBL" id="MFD2200412.1"/>
    </source>
</evidence>
<dbReference type="RefSeq" id="WP_380800107.1">
    <property type="nucleotide sequence ID" value="NZ_JBHUIV010000005.1"/>
</dbReference>
<accession>A0ABW5B3I5</accession>
<proteinExistence type="predicted"/>
<evidence type="ECO:0000313" key="3">
    <source>
        <dbReference type="Proteomes" id="UP001597414"/>
    </source>
</evidence>
<keyword evidence="3" id="KW-1185">Reference proteome</keyword>
<dbReference type="Gene3D" id="3.40.50.1010">
    <property type="entry name" value="5'-nuclease"/>
    <property type="match status" value="1"/>
</dbReference>
<reference evidence="3" key="1">
    <citation type="journal article" date="2019" name="Int. J. Syst. Evol. Microbiol.">
        <title>The Global Catalogue of Microorganisms (GCM) 10K type strain sequencing project: providing services to taxonomists for standard genome sequencing and annotation.</title>
        <authorList>
            <consortium name="The Broad Institute Genomics Platform"/>
            <consortium name="The Broad Institute Genome Sequencing Center for Infectious Disease"/>
            <person name="Wu L."/>
            <person name="Ma J."/>
        </authorList>
    </citation>
    <scope>NUCLEOTIDE SEQUENCE [LARGE SCALE GENOMIC DNA]</scope>
    <source>
        <strain evidence="3">KCTC 19812</strain>
    </source>
</reference>
<dbReference type="InterPro" id="IPR002716">
    <property type="entry name" value="PIN_dom"/>
</dbReference>
<comment type="caution">
    <text evidence="2">The sequence shown here is derived from an EMBL/GenBank/DDBJ whole genome shotgun (WGS) entry which is preliminary data.</text>
</comment>
<dbReference type="SUPFAM" id="SSF88723">
    <property type="entry name" value="PIN domain-like"/>
    <property type="match status" value="1"/>
</dbReference>
<feature type="domain" description="PIN" evidence="1">
    <location>
        <begin position="2"/>
        <end position="116"/>
    </location>
</feature>
<name>A0ABW5B3I5_9BACT</name>
<gene>
    <name evidence="2" type="ORF">ACFSKV_02465</name>
</gene>
<evidence type="ECO:0000259" key="1">
    <source>
        <dbReference type="Pfam" id="PF13470"/>
    </source>
</evidence>
<dbReference type="InterPro" id="IPR029060">
    <property type="entry name" value="PIN-like_dom_sf"/>
</dbReference>
<dbReference type="EMBL" id="JBHUIV010000005">
    <property type="protein sequence ID" value="MFD2200412.1"/>
    <property type="molecule type" value="Genomic_DNA"/>
</dbReference>
<protein>
    <submittedName>
        <fullName evidence="2">PIN domain-containing protein</fullName>
    </submittedName>
</protein>
<dbReference type="CDD" id="cd09854">
    <property type="entry name" value="PIN_VapC-like"/>
    <property type="match status" value="1"/>
</dbReference>
<organism evidence="2 3">
    <name type="scientific">Shivajiella indica</name>
    <dbReference type="NCBI Taxonomy" id="872115"/>
    <lineage>
        <taxon>Bacteria</taxon>
        <taxon>Pseudomonadati</taxon>
        <taxon>Bacteroidota</taxon>
        <taxon>Cytophagia</taxon>
        <taxon>Cytophagales</taxon>
        <taxon>Cyclobacteriaceae</taxon>
        <taxon>Shivajiella</taxon>
    </lineage>
</organism>